<dbReference type="GO" id="GO:0008270">
    <property type="term" value="F:zinc ion binding"/>
    <property type="evidence" value="ECO:0007669"/>
    <property type="project" value="UniProtKB-KW"/>
</dbReference>
<evidence type="ECO:0000259" key="5">
    <source>
        <dbReference type="PROSITE" id="PS50966"/>
    </source>
</evidence>
<dbReference type="EMBL" id="AWUE01013662">
    <property type="protein sequence ID" value="OMP06267.1"/>
    <property type="molecule type" value="Genomic_DNA"/>
</dbReference>
<keyword evidence="2 4" id="KW-0863">Zinc-finger</keyword>
<gene>
    <name evidence="6" type="ORF">COLO4_08238</name>
</gene>
<dbReference type="Proteomes" id="UP000187203">
    <property type="component" value="Unassembled WGS sequence"/>
</dbReference>
<evidence type="ECO:0000256" key="4">
    <source>
        <dbReference type="PROSITE-ProRule" id="PRU00325"/>
    </source>
</evidence>
<dbReference type="PANTHER" id="PTHR47718:SF13">
    <property type="entry name" value="OS09G0290500 PROTEIN"/>
    <property type="match status" value="1"/>
</dbReference>
<protein>
    <submittedName>
        <fullName evidence="6">Zinc finger, PMZ-type</fullName>
    </submittedName>
</protein>
<evidence type="ECO:0000313" key="7">
    <source>
        <dbReference type="Proteomes" id="UP000187203"/>
    </source>
</evidence>
<keyword evidence="1" id="KW-0479">Metal-binding</keyword>
<keyword evidence="3" id="KW-0862">Zinc</keyword>
<dbReference type="InterPro" id="IPR006564">
    <property type="entry name" value="Znf_PMZ"/>
</dbReference>
<keyword evidence="7" id="KW-1185">Reference proteome</keyword>
<comment type="caution">
    <text evidence="6">The sequence shown here is derived from an EMBL/GenBank/DDBJ whole genome shotgun (WGS) entry which is preliminary data.</text>
</comment>
<evidence type="ECO:0000313" key="6">
    <source>
        <dbReference type="EMBL" id="OMP06267.1"/>
    </source>
</evidence>
<evidence type="ECO:0000256" key="2">
    <source>
        <dbReference type="ARBA" id="ARBA00022771"/>
    </source>
</evidence>
<dbReference type="PROSITE" id="PS50966">
    <property type="entry name" value="ZF_SWIM"/>
    <property type="match status" value="1"/>
</dbReference>
<dbReference type="InterPro" id="IPR018289">
    <property type="entry name" value="MULE_transposase_dom"/>
</dbReference>
<dbReference type="Pfam" id="PF10551">
    <property type="entry name" value="MULE"/>
    <property type="match status" value="1"/>
</dbReference>
<dbReference type="OrthoDB" id="1002538at2759"/>
<proteinExistence type="predicted"/>
<accession>A0A1R3KGN7</accession>
<name>A0A1R3KGN7_9ROSI</name>
<reference evidence="7" key="1">
    <citation type="submission" date="2013-09" db="EMBL/GenBank/DDBJ databases">
        <title>Corchorus olitorius genome sequencing.</title>
        <authorList>
            <person name="Alam M."/>
            <person name="Haque M.S."/>
            <person name="Islam M.S."/>
            <person name="Emdad E.M."/>
            <person name="Islam M.M."/>
            <person name="Ahmed B."/>
            <person name="Halim A."/>
            <person name="Hossen Q.M.M."/>
            <person name="Hossain M.Z."/>
            <person name="Ahmed R."/>
            <person name="Khan M.M."/>
            <person name="Islam R."/>
            <person name="Rashid M.M."/>
            <person name="Khan S.A."/>
            <person name="Rahman M.S."/>
            <person name="Alam M."/>
            <person name="Yahiya A.S."/>
            <person name="Khan M.S."/>
            <person name="Azam M.S."/>
            <person name="Haque T."/>
            <person name="Lashkar M.Z.H."/>
            <person name="Akhand A.I."/>
            <person name="Morshed G."/>
            <person name="Roy S."/>
            <person name="Uddin K.S."/>
            <person name="Rabeya T."/>
            <person name="Hossain A.S."/>
            <person name="Chowdhury A."/>
            <person name="Snigdha A.R."/>
            <person name="Mortoza M.S."/>
            <person name="Matin S.A."/>
            <person name="Hoque S.M.E."/>
            <person name="Islam M.K."/>
            <person name="Roy D.K."/>
            <person name="Haider R."/>
            <person name="Moosa M.M."/>
            <person name="Elias S.M."/>
            <person name="Hasan A.M."/>
            <person name="Jahan S."/>
            <person name="Shafiuddin M."/>
            <person name="Mahmood N."/>
            <person name="Shommy N.S."/>
        </authorList>
    </citation>
    <scope>NUCLEOTIDE SEQUENCE [LARGE SCALE GENOMIC DNA]</scope>
    <source>
        <strain evidence="7">cv. O-4</strain>
    </source>
</reference>
<dbReference type="SMART" id="SM00575">
    <property type="entry name" value="ZnF_PMZ"/>
    <property type="match status" value="1"/>
</dbReference>
<dbReference type="STRING" id="93759.A0A1R3KGN7"/>
<dbReference type="AlphaFoldDB" id="A0A1R3KGN7"/>
<sequence length="360" mass="42674">MGRICRKRVKLGDAQECLNFFAMKRENEPSFFYKFEVDSKKYLEKIFWTESQARIDYDVFGDVIAFDTTYKKNSYDLPFFSLVGVNNHNQTIVFAFALFNNETIETYIWILETFLEAMSGKRPKSVCTDGCQSMRAAIRTVLPGVPHRLCAWHVARNANRRIHPWIIQKYLTRELWAQAYVTGNFFATVKSTLRCEGMHSYMKRNRRPVTRFSHLREFEEYVGYVYTERAFARFKRKVEREKGLSSRLVQSLNRVRTYSVMRYRRPDRVLRVEVHDDEGMIKCSCRKLETEGIPCRHTINIMKVEDMERIPDAMVLRRWRIECGKNNATVKPFLIDVEDTKIFRQASLRVLCNKICEGYK</sequence>
<feature type="domain" description="SWIM-type" evidence="5">
    <location>
        <begin position="270"/>
        <end position="306"/>
    </location>
</feature>
<organism evidence="6 7">
    <name type="scientific">Corchorus olitorius</name>
    <dbReference type="NCBI Taxonomy" id="93759"/>
    <lineage>
        <taxon>Eukaryota</taxon>
        <taxon>Viridiplantae</taxon>
        <taxon>Streptophyta</taxon>
        <taxon>Embryophyta</taxon>
        <taxon>Tracheophyta</taxon>
        <taxon>Spermatophyta</taxon>
        <taxon>Magnoliopsida</taxon>
        <taxon>eudicotyledons</taxon>
        <taxon>Gunneridae</taxon>
        <taxon>Pentapetalae</taxon>
        <taxon>rosids</taxon>
        <taxon>malvids</taxon>
        <taxon>Malvales</taxon>
        <taxon>Malvaceae</taxon>
        <taxon>Grewioideae</taxon>
        <taxon>Apeibeae</taxon>
        <taxon>Corchorus</taxon>
    </lineage>
</organism>
<evidence type="ECO:0000256" key="3">
    <source>
        <dbReference type="ARBA" id="ARBA00022833"/>
    </source>
</evidence>
<dbReference type="PANTHER" id="PTHR47718">
    <property type="entry name" value="OS01G0519700 PROTEIN"/>
    <property type="match status" value="1"/>
</dbReference>
<dbReference type="InterPro" id="IPR007527">
    <property type="entry name" value="Znf_SWIM"/>
</dbReference>
<evidence type="ECO:0000256" key="1">
    <source>
        <dbReference type="ARBA" id="ARBA00022723"/>
    </source>
</evidence>